<feature type="compositionally biased region" description="Low complexity" evidence="3">
    <location>
        <begin position="246"/>
        <end position="263"/>
    </location>
</feature>
<feature type="compositionally biased region" description="Basic residues" evidence="3">
    <location>
        <begin position="221"/>
        <end position="231"/>
    </location>
</feature>
<feature type="compositionally biased region" description="Acidic residues" evidence="3">
    <location>
        <begin position="207"/>
        <end position="216"/>
    </location>
</feature>
<comment type="caution">
    <text evidence="5">The sequence shown here is derived from an EMBL/GenBank/DDBJ whole genome shotgun (WGS) entry which is preliminary data.</text>
</comment>
<evidence type="ECO:0000313" key="6">
    <source>
        <dbReference type="Proteomes" id="UP000809789"/>
    </source>
</evidence>
<feature type="compositionally biased region" description="Low complexity" evidence="3">
    <location>
        <begin position="284"/>
        <end position="309"/>
    </location>
</feature>
<dbReference type="Pfam" id="PF00505">
    <property type="entry name" value="HMG_box"/>
    <property type="match status" value="1"/>
</dbReference>
<dbReference type="EMBL" id="JAESVG020000001">
    <property type="protein sequence ID" value="KAG8631453.1"/>
    <property type="molecule type" value="Genomic_DNA"/>
</dbReference>
<evidence type="ECO:0000256" key="1">
    <source>
        <dbReference type="ARBA" id="ARBA00023125"/>
    </source>
</evidence>
<proteinExistence type="predicted"/>
<dbReference type="PANTHER" id="PTHR48112:SF5">
    <property type="entry name" value="BOX PROTEIN, PUTATIVE (AFU_ORTHOLOGUE AFUA_1G04550)-RELATED"/>
    <property type="match status" value="1"/>
</dbReference>
<feature type="compositionally biased region" description="Basic and acidic residues" evidence="3">
    <location>
        <begin position="92"/>
        <end position="105"/>
    </location>
</feature>
<dbReference type="SUPFAM" id="SSF47095">
    <property type="entry name" value="HMG-box"/>
    <property type="match status" value="1"/>
</dbReference>
<feature type="compositionally biased region" description="Basic and acidic residues" evidence="3">
    <location>
        <begin position="383"/>
        <end position="392"/>
    </location>
</feature>
<name>A0A8K0PL97_9PEZI</name>
<gene>
    <name evidence="5" type="ORF">KVT40_000593</name>
</gene>
<feature type="compositionally biased region" description="Basic residues" evidence="3">
    <location>
        <begin position="393"/>
        <end position="407"/>
    </location>
</feature>
<dbReference type="GO" id="GO:0005634">
    <property type="term" value="C:nucleus"/>
    <property type="evidence" value="ECO:0007669"/>
    <property type="project" value="UniProtKB-UniRule"/>
</dbReference>
<dbReference type="Proteomes" id="UP000809789">
    <property type="component" value="Unassembled WGS sequence"/>
</dbReference>
<protein>
    <recommendedName>
        <fullName evidence="4">HMG box domain-containing protein</fullName>
    </recommendedName>
</protein>
<keyword evidence="1 2" id="KW-0238">DNA-binding</keyword>
<feature type="domain" description="HMG box" evidence="4">
    <location>
        <begin position="120"/>
        <end position="189"/>
    </location>
</feature>
<accession>A0A8K0PL97</accession>
<dbReference type="PANTHER" id="PTHR48112">
    <property type="entry name" value="HIGH MOBILITY GROUP PROTEIN DSP1"/>
    <property type="match status" value="1"/>
</dbReference>
<feature type="region of interest" description="Disordered" evidence="3">
    <location>
        <begin position="196"/>
        <end position="407"/>
    </location>
</feature>
<dbReference type="InterPro" id="IPR050342">
    <property type="entry name" value="HMGB"/>
</dbReference>
<keyword evidence="6" id="KW-1185">Reference proteome</keyword>
<feature type="DNA-binding region" description="HMG box" evidence="2">
    <location>
        <begin position="120"/>
        <end position="189"/>
    </location>
</feature>
<evidence type="ECO:0000313" key="5">
    <source>
        <dbReference type="EMBL" id="KAG8631453.1"/>
    </source>
</evidence>
<sequence>MAKQSSAAVAKPATKTIVVDEAEFVRTRDAVITSWTRLHGALQSAIQAYIDHSNAVLGGEKALNQSGLNLLMNAAVAPVTAADPVVPTTEATPREIKFEGDDGEKRKRTRAKAPKDPNAPKRPLTAYLLYLEEMRPIIQNDLGPGQRRGDISSEGTRRWHELSDAAKQVYKDRYTKSWEEYLKALEAYKIAHPESPLNQIKGAVEPDPADPEDDEAEPPKPKKAPAKPRAKKAAEAKPAPAPEPVAPADASTDSDAESSVVSSDDSDSDSEAEAPTLPTPPKPTATTPAKKATPRTTAAAKAKATKAAAVDASDATLASSPPRTNKKPKESFTAVNGKTDTPNKKRKSAATEEKEEKKEAPKAKRAKKVKEPEVEVEAEAEAAAEKVEEVKEKKKPGRKRKSAVGGE</sequence>
<dbReference type="SMART" id="SM00398">
    <property type="entry name" value="HMG"/>
    <property type="match status" value="1"/>
</dbReference>
<dbReference type="GO" id="GO:0003677">
    <property type="term" value="F:DNA binding"/>
    <property type="evidence" value="ECO:0007669"/>
    <property type="project" value="UniProtKB-UniRule"/>
</dbReference>
<dbReference type="OrthoDB" id="5550281at2759"/>
<dbReference type="InterPro" id="IPR036910">
    <property type="entry name" value="HMG_box_dom_sf"/>
</dbReference>
<evidence type="ECO:0000259" key="4">
    <source>
        <dbReference type="PROSITE" id="PS50118"/>
    </source>
</evidence>
<dbReference type="InterPro" id="IPR009071">
    <property type="entry name" value="HMG_box_dom"/>
</dbReference>
<dbReference type="PROSITE" id="PS50118">
    <property type="entry name" value="HMG_BOX_2"/>
    <property type="match status" value="1"/>
</dbReference>
<dbReference type="AlphaFoldDB" id="A0A8K0PL97"/>
<feature type="compositionally biased region" description="Basic and acidic residues" evidence="3">
    <location>
        <begin position="349"/>
        <end position="362"/>
    </location>
</feature>
<feature type="region of interest" description="Disordered" evidence="3">
    <location>
        <begin position="89"/>
        <end position="121"/>
    </location>
</feature>
<dbReference type="Gene3D" id="1.10.30.10">
    <property type="entry name" value="High mobility group box domain"/>
    <property type="match status" value="1"/>
</dbReference>
<evidence type="ECO:0000256" key="2">
    <source>
        <dbReference type="PROSITE-ProRule" id="PRU00267"/>
    </source>
</evidence>
<organism evidence="5 6">
    <name type="scientific">Elsinoe batatas</name>
    <dbReference type="NCBI Taxonomy" id="2601811"/>
    <lineage>
        <taxon>Eukaryota</taxon>
        <taxon>Fungi</taxon>
        <taxon>Dikarya</taxon>
        <taxon>Ascomycota</taxon>
        <taxon>Pezizomycotina</taxon>
        <taxon>Dothideomycetes</taxon>
        <taxon>Dothideomycetidae</taxon>
        <taxon>Myriangiales</taxon>
        <taxon>Elsinoaceae</taxon>
        <taxon>Elsinoe</taxon>
    </lineage>
</organism>
<evidence type="ECO:0000256" key="3">
    <source>
        <dbReference type="SAM" id="MobiDB-lite"/>
    </source>
</evidence>
<reference evidence="5" key="1">
    <citation type="submission" date="2021-07" db="EMBL/GenBank/DDBJ databases">
        <title>Elsinoe batatas strain:CRI-CJ2 Genome sequencing and assembly.</title>
        <authorList>
            <person name="Huang L."/>
        </authorList>
    </citation>
    <scope>NUCLEOTIDE SEQUENCE</scope>
    <source>
        <strain evidence="5">CRI-CJ2</strain>
    </source>
</reference>
<keyword evidence="2" id="KW-0539">Nucleus</keyword>